<gene>
    <name evidence="1" type="ORF">Ccel01_01800</name>
    <name evidence="2" type="ORF">FOG94_03685</name>
</gene>
<reference evidence="2 3" key="1">
    <citation type="submission" date="2019-07" db="EMBL/GenBank/DDBJ databases">
        <title>Complete Genome Sequence and Methylome Analysis of Arthrobacter luteus NEB113.</title>
        <authorList>
            <person name="Fomenkov A."/>
            <person name="Anton B.P."/>
            <person name="Vincze T."/>
            <person name="Roberts R.J."/>
        </authorList>
    </citation>
    <scope>NUCLEOTIDE SEQUENCE [LARGE SCALE GENOMIC DNA]</scope>
    <source>
        <strain evidence="2 3">NEB113</strain>
    </source>
</reference>
<evidence type="ECO:0000313" key="4">
    <source>
        <dbReference type="Proteomes" id="UP001165168"/>
    </source>
</evidence>
<dbReference type="Proteomes" id="UP001165168">
    <property type="component" value="Unassembled WGS sequence"/>
</dbReference>
<evidence type="ECO:0000313" key="3">
    <source>
        <dbReference type="Proteomes" id="UP000319068"/>
    </source>
</evidence>
<organism evidence="1 4">
    <name type="scientific">Cellulosimicrobium cellulans</name>
    <name type="common">Arthrobacter luteus</name>
    <dbReference type="NCBI Taxonomy" id="1710"/>
    <lineage>
        <taxon>Bacteria</taxon>
        <taxon>Bacillati</taxon>
        <taxon>Actinomycetota</taxon>
        <taxon>Actinomycetes</taxon>
        <taxon>Micrococcales</taxon>
        <taxon>Promicromonosporaceae</taxon>
        <taxon>Cellulosimicrobium</taxon>
    </lineage>
</organism>
<dbReference type="EMBL" id="BSTG01000001">
    <property type="protein sequence ID" value="GLY55578.1"/>
    <property type="molecule type" value="Genomic_DNA"/>
</dbReference>
<dbReference type="AlphaFoldDB" id="A0AAV5P0U5"/>
<name>A0AAV5P0U5_CELCE</name>
<dbReference type="EMBL" id="CP041694">
    <property type="protein sequence ID" value="QDP74378.1"/>
    <property type="molecule type" value="Genomic_DNA"/>
</dbReference>
<reference evidence="1" key="2">
    <citation type="submission" date="2023-03" db="EMBL/GenBank/DDBJ databases">
        <title>Cellulosimicrobium cellulans NBRC 103059.</title>
        <authorList>
            <person name="Ichikawa N."/>
            <person name="Sato H."/>
            <person name="Tonouchi N."/>
        </authorList>
    </citation>
    <scope>NUCLEOTIDE SEQUENCE</scope>
    <source>
        <strain evidence="1">NBRC 103059</strain>
    </source>
</reference>
<dbReference type="RefSeq" id="WP_137279924.1">
    <property type="nucleotide sequence ID" value="NZ_BSTG01000001.1"/>
</dbReference>
<evidence type="ECO:0008006" key="5">
    <source>
        <dbReference type="Google" id="ProtNLM"/>
    </source>
</evidence>
<accession>A0AAV5P0U5</accession>
<dbReference type="Proteomes" id="UP000319068">
    <property type="component" value="Chromosome"/>
</dbReference>
<proteinExistence type="predicted"/>
<protein>
    <recommendedName>
        <fullName evidence="5">Secreted protein</fullName>
    </recommendedName>
</protein>
<keyword evidence="3" id="KW-1185">Reference proteome</keyword>
<sequence length="211" mass="22903">MKRSARAASAVVIAAILTTLGVVPAVGVPGGTHVGGEFVEAPLLAQNGDESWDVDWDRLSTEPVPYVEADSPQEAIEIFDSLESNEGLARTSAASVNYGPCKLHPSVVYFRTSSNKGAVGFKPYTKCSNNVTSIHHESTLRYEYFGLWLVALNKTGGNRGVMNYTQKNIEYYCLGNIDTDFGGTTLGTIVYLGRTYYARVYTPRVELGCTV</sequence>
<evidence type="ECO:0000313" key="2">
    <source>
        <dbReference type="EMBL" id="QDP74378.1"/>
    </source>
</evidence>
<evidence type="ECO:0000313" key="1">
    <source>
        <dbReference type="EMBL" id="GLY55578.1"/>
    </source>
</evidence>